<keyword evidence="3" id="KW-1185">Reference proteome</keyword>
<name>A0ABR5KB27_9GAMM</name>
<dbReference type="EMBL" id="LJCS01000031">
    <property type="protein sequence ID" value="KOY61795.1"/>
    <property type="molecule type" value="Genomic_DNA"/>
</dbReference>
<sequence>MISPWDRTGGGIYLVTYLIHMNLVVLTQWIMQAYSDMDIYPMDFKMYRDGKGANPREHR</sequence>
<keyword evidence="1" id="KW-0812">Transmembrane</keyword>
<feature type="transmembrane region" description="Helical" evidence="1">
    <location>
        <begin position="12"/>
        <end position="31"/>
    </location>
</feature>
<evidence type="ECO:0000313" key="3">
    <source>
        <dbReference type="Proteomes" id="UP000037727"/>
    </source>
</evidence>
<evidence type="ECO:0000256" key="1">
    <source>
        <dbReference type="SAM" id="Phobius"/>
    </source>
</evidence>
<reference evidence="2 3" key="1">
    <citation type="submission" date="2015-09" db="EMBL/GenBank/DDBJ databases">
        <title>Draft genome sequence and assembly of Photorhabdus sp. VMG, a bacterial symbiont associated with Heterorhabditis zealandica.</title>
        <authorList>
            <person name="Naidoo S."/>
            <person name="Featherston J."/>
            <person name="Mothupi B."/>
            <person name="Gray V.M."/>
        </authorList>
    </citation>
    <scope>NUCLEOTIDE SEQUENCE [LARGE SCALE GENOMIC DNA]</scope>
    <source>
        <strain evidence="2 3">VMG</strain>
    </source>
</reference>
<keyword evidence="1" id="KW-0472">Membrane</keyword>
<accession>A0ABR5KB27</accession>
<proteinExistence type="predicted"/>
<protein>
    <submittedName>
        <fullName evidence="2">Uncharacterized protein</fullName>
    </submittedName>
</protein>
<dbReference type="Proteomes" id="UP000037727">
    <property type="component" value="Unassembled WGS sequence"/>
</dbReference>
<gene>
    <name evidence="2" type="ORF">AM629_12065</name>
</gene>
<evidence type="ECO:0000313" key="2">
    <source>
        <dbReference type="EMBL" id="KOY61795.1"/>
    </source>
</evidence>
<comment type="caution">
    <text evidence="2">The sequence shown here is derived from an EMBL/GenBank/DDBJ whole genome shotgun (WGS) entry which is preliminary data.</text>
</comment>
<organism evidence="2 3">
    <name type="scientific">Photorhabdus heterorhabditis</name>
    <dbReference type="NCBI Taxonomy" id="880156"/>
    <lineage>
        <taxon>Bacteria</taxon>
        <taxon>Pseudomonadati</taxon>
        <taxon>Pseudomonadota</taxon>
        <taxon>Gammaproteobacteria</taxon>
        <taxon>Enterobacterales</taxon>
        <taxon>Morganellaceae</taxon>
        <taxon>Photorhabdus</taxon>
    </lineage>
</organism>
<keyword evidence="1" id="KW-1133">Transmembrane helix</keyword>